<keyword evidence="3 6" id="KW-1133">Transmembrane helix</keyword>
<evidence type="ECO:0000256" key="3">
    <source>
        <dbReference type="ARBA" id="ARBA00022989"/>
    </source>
</evidence>
<evidence type="ECO:0000256" key="2">
    <source>
        <dbReference type="ARBA" id="ARBA00022692"/>
    </source>
</evidence>
<dbReference type="Pfam" id="PF04750">
    <property type="entry name" value="Far-17a_AIG1"/>
    <property type="match status" value="1"/>
</dbReference>
<feature type="transmembrane region" description="Helical" evidence="6">
    <location>
        <begin position="212"/>
        <end position="235"/>
    </location>
</feature>
<feature type="transmembrane region" description="Helical" evidence="6">
    <location>
        <begin position="553"/>
        <end position="571"/>
    </location>
</feature>
<dbReference type="AlphaFoldDB" id="A0A8J2SGF2"/>
<accession>A0A8J2SGF2</accession>
<evidence type="ECO:0000256" key="5">
    <source>
        <dbReference type="SAM" id="MobiDB-lite"/>
    </source>
</evidence>
<name>A0A8J2SGF2_9STRA</name>
<evidence type="ECO:0000256" key="1">
    <source>
        <dbReference type="ARBA" id="ARBA00004127"/>
    </source>
</evidence>
<gene>
    <name evidence="7" type="ORF">PECAL_3P00940</name>
</gene>
<evidence type="ECO:0000256" key="4">
    <source>
        <dbReference type="ARBA" id="ARBA00023136"/>
    </source>
</evidence>
<evidence type="ECO:0000313" key="8">
    <source>
        <dbReference type="Proteomes" id="UP000789595"/>
    </source>
</evidence>
<sequence>MVATRRQRAAEQAADLAVELSPPASPSGTMSRSSSMESLTNSIRRTKNRVKETVRRKKKQVKDKVKRTKKQVKEKIKKQKAKIDKILDRDAWWTSLGYDPAVKARSVRWVQRGVFCVVVSLLLASRSFAQPSVDVPFSSYRCVASAFLLLCGGSSLFTDTWRNPPPEKGSDSHACASTLGPYAFFTKQALTIQTSHLIVSCLAEFRVASGKLLALTHFFAPFAAVVAVSLTLLYLKLNWFEETWRREVLEATNARGVRFTEITLVSHLPPLPVAILDCFLAKRPGVFPLSMRNVMNVALFASCYCASYCLLTLMNYKLVGRYPYPFMRALKRPWHWLAFLMGLLVLANLVILPLLLFCSRRTRRNCCGPRAGQPARPSRLAPLAAYNKWTDSYDTNKLKGAASKFVNKDGRLYAPWLEQQVDDAATARSRSEREQRTKQKYAKAAADGLIGMSIEGASAELGGGGLRMNAKVVETPATAEEHGHVQLSWSNKGGNISIEKKQGGSWRSIASRASSPVIDSDAAVGEQLYRAKNGRDVVAQIGILIESKDQQSGSMMILGGLGAVLLLAFAVRMSEGTRSSV</sequence>
<dbReference type="GO" id="GO:0012505">
    <property type="term" value="C:endomembrane system"/>
    <property type="evidence" value="ECO:0007669"/>
    <property type="project" value="UniProtKB-SubCell"/>
</dbReference>
<dbReference type="EMBL" id="CAKKNE010000003">
    <property type="protein sequence ID" value="CAH0370221.1"/>
    <property type="molecule type" value="Genomic_DNA"/>
</dbReference>
<reference evidence="7" key="1">
    <citation type="submission" date="2021-11" db="EMBL/GenBank/DDBJ databases">
        <authorList>
            <consortium name="Genoscope - CEA"/>
            <person name="William W."/>
        </authorList>
    </citation>
    <scope>NUCLEOTIDE SEQUENCE</scope>
</reference>
<dbReference type="InterPro" id="IPR006838">
    <property type="entry name" value="ADTRP_AIG1"/>
</dbReference>
<dbReference type="OrthoDB" id="236398at2759"/>
<feature type="transmembrane region" description="Helical" evidence="6">
    <location>
        <begin position="294"/>
        <end position="313"/>
    </location>
</feature>
<protein>
    <submittedName>
        <fullName evidence="7">Uncharacterized protein</fullName>
    </submittedName>
</protein>
<comment type="subcellular location">
    <subcellularLocation>
        <location evidence="1">Endomembrane system</location>
        <topology evidence="1">Multi-pass membrane protein</topology>
    </subcellularLocation>
</comment>
<dbReference type="Proteomes" id="UP000789595">
    <property type="component" value="Unassembled WGS sequence"/>
</dbReference>
<dbReference type="GO" id="GO:0016020">
    <property type="term" value="C:membrane"/>
    <property type="evidence" value="ECO:0007669"/>
    <property type="project" value="InterPro"/>
</dbReference>
<keyword evidence="8" id="KW-1185">Reference proteome</keyword>
<proteinExistence type="predicted"/>
<keyword evidence="2 6" id="KW-0812">Transmembrane</keyword>
<keyword evidence="4 6" id="KW-0472">Membrane</keyword>
<feature type="compositionally biased region" description="Low complexity" evidence="5">
    <location>
        <begin position="1"/>
        <end position="42"/>
    </location>
</feature>
<evidence type="ECO:0000313" key="7">
    <source>
        <dbReference type="EMBL" id="CAH0370221.1"/>
    </source>
</evidence>
<feature type="transmembrane region" description="Helical" evidence="6">
    <location>
        <begin position="109"/>
        <end position="126"/>
    </location>
</feature>
<comment type="caution">
    <text evidence="7">The sequence shown here is derived from an EMBL/GenBank/DDBJ whole genome shotgun (WGS) entry which is preliminary data.</text>
</comment>
<evidence type="ECO:0000256" key="6">
    <source>
        <dbReference type="SAM" id="Phobius"/>
    </source>
</evidence>
<organism evidence="7 8">
    <name type="scientific">Pelagomonas calceolata</name>
    <dbReference type="NCBI Taxonomy" id="35677"/>
    <lineage>
        <taxon>Eukaryota</taxon>
        <taxon>Sar</taxon>
        <taxon>Stramenopiles</taxon>
        <taxon>Ochrophyta</taxon>
        <taxon>Pelagophyceae</taxon>
        <taxon>Pelagomonadales</taxon>
        <taxon>Pelagomonadaceae</taxon>
        <taxon>Pelagomonas</taxon>
    </lineage>
</organism>
<feature type="region of interest" description="Disordered" evidence="5">
    <location>
        <begin position="1"/>
        <end position="52"/>
    </location>
</feature>
<feature type="transmembrane region" description="Helical" evidence="6">
    <location>
        <begin position="334"/>
        <end position="357"/>
    </location>
</feature>